<feature type="non-terminal residue" evidence="1">
    <location>
        <position position="1"/>
    </location>
</feature>
<evidence type="ECO:0000313" key="2">
    <source>
        <dbReference type="Proteomes" id="UP000275408"/>
    </source>
</evidence>
<sequence length="137" mass="14484">PTNSSEKKESSSLEYVDIENALEGINAVENAPDLLHVKIHDSASGLNVKELAKPLAVVDSSILGPLLAGVNIENSCGNVVIENVTVQNARFEGGLIYTRLAMNFCSVIPEKASFPLLLNAAGNHHPWISGSSFLSGS</sequence>
<dbReference type="EMBL" id="RCHS01002736">
    <property type="protein sequence ID" value="RMX46082.1"/>
    <property type="molecule type" value="Genomic_DNA"/>
</dbReference>
<proteinExistence type="predicted"/>
<organism evidence="1 2">
    <name type="scientific">Pocillopora damicornis</name>
    <name type="common">Cauliflower coral</name>
    <name type="synonym">Millepora damicornis</name>
    <dbReference type="NCBI Taxonomy" id="46731"/>
    <lineage>
        <taxon>Eukaryota</taxon>
        <taxon>Metazoa</taxon>
        <taxon>Cnidaria</taxon>
        <taxon>Anthozoa</taxon>
        <taxon>Hexacorallia</taxon>
        <taxon>Scleractinia</taxon>
        <taxon>Astrocoeniina</taxon>
        <taxon>Pocilloporidae</taxon>
        <taxon>Pocillopora</taxon>
    </lineage>
</organism>
<dbReference type="AlphaFoldDB" id="A0A3M6TXI3"/>
<accession>A0A3M6TXI3</accession>
<evidence type="ECO:0008006" key="3">
    <source>
        <dbReference type="Google" id="ProtNLM"/>
    </source>
</evidence>
<evidence type="ECO:0000313" key="1">
    <source>
        <dbReference type="EMBL" id="RMX46082.1"/>
    </source>
</evidence>
<keyword evidence="2" id="KW-1185">Reference proteome</keyword>
<protein>
    <recommendedName>
        <fullName evidence="3">Right handed beta helix domain-containing protein</fullName>
    </recommendedName>
</protein>
<gene>
    <name evidence="1" type="ORF">pdam_00026053</name>
</gene>
<name>A0A3M6TXI3_POCDA</name>
<comment type="caution">
    <text evidence="1">The sequence shown here is derived from an EMBL/GenBank/DDBJ whole genome shotgun (WGS) entry which is preliminary data.</text>
</comment>
<dbReference type="Proteomes" id="UP000275408">
    <property type="component" value="Unassembled WGS sequence"/>
</dbReference>
<reference evidence="1 2" key="1">
    <citation type="journal article" date="2018" name="Sci. Rep.">
        <title>Comparative analysis of the Pocillopora damicornis genome highlights role of immune system in coral evolution.</title>
        <authorList>
            <person name="Cunning R."/>
            <person name="Bay R.A."/>
            <person name="Gillette P."/>
            <person name="Baker A.C."/>
            <person name="Traylor-Knowles N."/>
        </authorList>
    </citation>
    <scope>NUCLEOTIDE SEQUENCE [LARGE SCALE GENOMIC DNA]</scope>
    <source>
        <strain evidence="1">RSMAS</strain>
        <tissue evidence="1">Whole animal</tissue>
    </source>
</reference>